<proteinExistence type="predicted"/>
<dbReference type="Proteomes" id="UP001501588">
    <property type="component" value="Unassembled WGS sequence"/>
</dbReference>
<accession>A0ABP3PL72</accession>
<evidence type="ECO:0000313" key="2">
    <source>
        <dbReference type="EMBL" id="GAA0569866.1"/>
    </source>
</evidence>
<keyword evidence="3" id="KW-1185">Reference proteome</keyword>
<comment type="caution">
    <text evidence="2">The sequence shown here is derived from an EMBL/GenBank/DDBJ whole genome shotgun (WGS) entry which is preliminary data.</text>
</comment>
<organism evidence="2 3">
    <name type="scientific">Craurococcus roseus</name>
    <dbReference type="NCBI Taxonomy" id="77585"/>
    <lineage>
        <taxon>Bacteria</taxon>
        <taxon>Pseudomonadati</taxon>
        <taxon>Pseudomonadota</taxon>
        <taxon>Alphaproteobacteria</taxon>
        <taxon>Acetobacterales</taxon>
        <taxon>Acetobacteraceae</taxon>
        <taxon>Craurococcus</taxon>
    </lineage>
</organism>
<protein>
    <submittedName>
        <fullName evidence="2">Uncharacterized protein</fullName>
    </submittedName>
</protein>
<evidence type="ECO:0000256" key="1">
    <source>
        <dbReference type="SAM" id="MobiDB-lite"/>
    </source>
</evidence>
<gene>
    <name evidence="2" type="ORF">GCM10009416_05480</name>
</gene>
<sequence>MANGFGAAPRRHSARARADLAPLSTPLGFRTKAPFGVGPELRPPPAPPAVEAEPG</sequence>
<name>A0ABP3PL72_9PROT</name>
<reference evidence="3" key="1">
    <citation type="journal article" date="2019" name="Int. J. Syst. Evol. Microbiol.">
        <title>The Global Catalogue of Microorganisms (GCM) 10K type strain sequencing project: providing services to taxonomists for standard genome sequencing and annotation.</title>
        <authorList>
            <consortium name="The Broad Institute Genomics Platform"/>
            <consortium name="The Broad Institute Genome Sequencing Center for Infectious Disease"/>
            <person name="Wu L."/>
            <person name="Ma J."/>
        </authorList>
    </citation>
    <scope>NUCLEOTIDE SEQUENCE [LARGE SCALE GENOMIC DNA]</scope>
    <source>
        <strain evidence="3">JCM 9933</strain>
    </source>
</reference>
<feature type="region of interest" description="Disordered" evidence="1">
    <location>
        <begin position="1"/>
        <end position="55"/>
    </location>
</feature>
<evidence type="ECO:0000313" key="3">
    <source>
        <dbReference type="Proteomes" id="UP001501588"/>
    </source>
</evidence>
<dbReference type="EMBL" id="BAAAFZ010000007">
    <property type="protein sequence ID" value="GAA0569866.1"/>
    <property type="molecule type" value="Genomic_DNA"/>
</dbReference>